<protein>
    <submittedName>
        <fullName evidence="2">Hint domain-containing protein</fullName>
    </submittedName>
</protein>
<sequence>MDMGYPISAIIRDRDEQVWTLRSDFQPENMLEILFEGEIAVLRDPDGQALARGYLTADIPVLLESTSGTLRLDRIEIDGQLCLYIPSDVMTPGIPYREASQSSSGARAASPEEISNMPCLAGGTLIATDEGPQPIDWLRPGDRVLTRDNGYQPLLWLGHHTMPRRAPLATQLMSVSAELLGPNLPERELVMSPRTGVLLAGPELELWFAEAEMLAQADHLAPHSPRLEGRRMVYSLLFTAPELVLAEGMWVATVQADSPYMSLMPPRVRTSLAPQLAQYHDLSARVWLADWEAEMFCKDRRARQDRIAA</sequence>
<accession>A0ABV1SDH1</accession>
<dbReference type="Pfam" id="PF13403">
    <property type="entry name" value="Hint_2"/>
    <property type="match status" value="1"/>
</dbReference>
<dbReference type="InterPro" id="IPR028992">
    <property type="entry name" value="Hedgehog/Intein_dom"/>
</dbReference>
<gene>
    <name evidence="2" type="ORF">VSX56_03975</name>
</gene>
<feature type="domain" description="Hedgehog/Intein (Hint)" evidence="1">
    <location>
        <begin position="118"/>
        <end position="254"/>
    </location>
</feature>
<dbReference type="InterPro" id="IPR036844">
    <property type="entry name" value="Hint_dom_sf"/>
</dbReference>
<name>A0ABV1SDH1_9RHOB</name>
<evidence type="ECO:0000259" key="1">
    <source>
        <dbReference type="Pfam" id="PF13403"/>
    </source>
</evidence>
<keyword evidence="3" id="KW-1185">Reference proteome</keyword>
<comment type="caution">
    <text evidence="2">The sequence shown here is derived from an EMBL/GenBank/DDBJ whole genome shotgun (WGS) entry which is preliminary data.</text>
</comment>
<dbReference type="RefSeq" id="WP_339113471.1">
    <property type="nucleotide sequence ID" value="NZ_JAYWLC010000002.1"/>
</dbReference>
<dbReference type="Proteomes" id="UP001438953">
    <property type="component" value="Unassembled WGS sequence"/>
</dbReference>
<evidence type="ECO:0000313" key="2">
    <source>
        <dbReference type="EMBL" id="MER5170925.1"/>
    </source>
</evidence>
<organism evidence="2 3">
    <name type="scientific">Thioclava kandeliae</name>
    <dbReference type="NCBI Taxonomy" id="3070818"/>
    <lineage>
        <taxon>Bacteria</taxon>
        <taxon>Pseudomonadati</taxon>
        <taxon>Pseudomonadota</taxon>
        <taxon>Alphaproteobacteria</taxon>
        <taxon>Rhodobacterales</taxon>
        <taxon>Paracoccaceae</taxon>
        <taxon>Thioclava</taxon>
    </lineage>
</organism>
<dbReference type="EMBL" id="JAYWLC010000002">
    <property type="protein sequence ID" value="MER5170925.1"/>
    <property type="molecule type" value="Genomic_DNA"/>
</dbReference>
<reference evidence="2 3" key="1">
    <citation type="submission" date="2024-01" db="EMBL/GenBank/DDBJ databases">
        <authorList>
            <person name="Deng Y."/>
            <person name="Su J."/>
        </authorList>
    </citation>
    <scope>NUCLEOTIDE SEQUENCE [LARGE SCALE GENOMIC DNA]</scope>
    <source>
        <strain evidence="2 3">CPCC 100088</strain>
    </source>
</reference>
<proteinExistence type="predicted"/>
<reference evidence="2 3" key="2">
    <citation type="submission" date="2024-06" db="EMBL/GenBank/DDBJ databases">
        <title>Thioclava kandeliae sp. nov. from a rhizosphere soil sample of Kandelia candel in a mangrove.</title>
        <authorList>
            <person name="Mu T."/>
        </authorList>
    </citation>
    <scope>NUCLEOTIDE SEQUENCE [LARGE SCALE GENOMIC DNA]</scope>
    <source>
        <strain evidence="2 3">CPCC 100088</strain>
    </source>
</reference>
<dbReference type="SUPFAM" id="SSF51294">
    <property type="entry name" value="Hedgehog/intein (Hint) domain"/>
    <property type="match status" value="1"/>
</dbReference>
<evidence type="ECO:0000313" key="3">
    <source>
        <dbReference type="Proteomes" id="UP001438953"/>
    </source>
</evidence>